<keyword evidence="10" id="KW-0068">Autocatalytic cleavage</keyword>
<feature type="domain" description="JmjC" evidence="20">
    <location>
        <begin position="1508"/>
        <end position="1660"/>
    </location>
</feature>
<dbReference type="InterPro" id="IPR035699">
    <property type="entry name" value="AAA_6"/>
</dbReference>
<keyword evidence="13" id="KW-0175">Coiled coil</keyword>
<keyword evidence="15" id="KW-0505">Motor protein</keyword>
<dbReference type="InterPro" id="IPR041466">
    <property type="entry name" value="Dynein_AAA5_ext"/>
</dbReference>
<keyword evidence="16" id="KW-0206">Cytoskeleton</keyword>
<comment type="similarity">
    <text evidence="3">Belongs to the dynein heavy chain family.</text>
</comment>
<dbReference type="Pfam" id="PF01960">
    <property type="entry name" value="ArgJ"/>
    <property type="match status" value="1"/>
</dbReference>
<keyword evidence="18" id="KW-0966">Cell projection</keyword>
<dbReference type="GO" id="GO:0051959">
    <property type="term" value="F:dynein light intermediate chain binding"/>
    <property type="evidence" value="ECO:0007669"/>
    <property type="project" value="InterPro"/>
</dbReference>
<dbReference type="PROSITE" id="PS51184">
    <property type="entry name" value="JMJC"/>
    <property type="match status" value="1"/>
</dbReference>
<keyword evidence="17" id="KW-0511">Multifunctional enzyme</keyword>
<comment type="similarity">
    <text evidence="2">Belongs to the ArgJ family.</text>
</comment>
<evidence type="ECO:0000256" key="6">
    <source>
        <dbReference type="ARBA" id="ARBA00022679"/>
    </source>
</evidence>
<keyword evidence="14" id="KW-0969">Cilium</keyword>
<evidence type="ECO:0000256" key="15">
    <source>
        <dbReference type="ARBA" id="ARBA00023175"/>
    </source>
</evidence>
<dbReference type="GO" id="GO:0007018">
    <property type="term" value="P:microtubule-based movement"/>
    <property type="evidence" value="ECO:0007669"/>
    <property type="project" value="InterPro"/>
</dbReference>
<dbReference type="SUPFAM" id="SSF52540">
    <property type="entry name" value="P-loop containing nucleoside triphosphate hydrolases"/>
    <property type="match status" value="2"/>
</dbReference>
<dbReference type="PANTHER" id="PTHR46961">
    <property type="entry name" value="DYNEIN HEAVY CHAIN 1, AXONEMAL-LIKE PROTEIN"/>
    <property type="match status" value="1"/>
</dbReference>
<name>A0A812Y8D8_9DINO</name>
<evidence type="ECO:0000256" key="19">
    <source>
        <dbReference type="ARBA" id="ARBA00023315"/>
    </source>
</evidence>
<organism evidence="21 22">
    <name type="scientific">Symbiodinium necroappetens</name>
    <dbReference type="NCBI Taxonomy" id="1628268"/>
    <lineage>
        <taxon>Eukaryota</taxon>
        <taxon>Sar</taxon>
        <taxon>Alveolata</taxon>
        <taxon>Dinophyceae</taxon>
        <taxon>Suessiales</taxon>
        <taxon>Symbiodiniaceae</taxon>
        <taxon>Symbiodinium</taxon>
    </lineage>
</organism>
<dbReference type="GO" id="GO:0005874">
    <property type="term" value="C:microtubule"/>
    <property type="evidence" value="ECO:0007669"/>
    <property type="project" value="UniProtKB-KW"/>
</dbReference>
<dbReference type="GO" id="GO:0030286">
    <property type="term" value="C:dynein complex"/>
    <property type="evidence" value="ECO:0007669"/>
    <property type="project" value="UniProtKB-KW"/>
</dbReference>
<comment type="subcellular location">
    <subcellularLocation>
        <location evidence="1">Cytoplasm</location>
        <location evidence="1">Cytoskeleton</location>
        <location evidence="1">Cilium axoneme</location>
    </subcellularLocation>
</comment>
<evidence type="ECO:0000313" key="21">
    <source>
        <dbReference type="EMBL" id="CAE7766785.1"/>
    </source>
</evidence>
<dbReference type="GO" id="GO:0004358">
    <property type="term" value="F:L-glutamate N-acetyltransferase activity, acting on acetyl-L-ornithine as donor"/>
    <property type="evidence" value="ECO:0007669"/>
    <property type="project" value="InterPro"/>
</dbReference>
<dbReference type="Gene3D" id="3.40.50.300">
    <property type="entry name" value="P-loop containing nucleotide triphosphate hydrolases"/>
    <property type="match status" value="3"/>
</dbReference>
<protein>
    <recommendedName>
        <fullName evidence="20">JmjC domain-containing protein</fullName>
    </recommendedName>
</protein>
<keyword evidence="7" id="KW-0493">Microtubule</keyword>
<dbReference type="Gene3D" id="1.10.472.130">
    <property type="match status" value="1"/>
</dbReference>
<keyword evidence="19" id="KW-0012">Acyltransferase</keyword>
<dbReference type="Pfam" id="PF13621">
    <property type="entry name" value="Cupin_8"/>
    <property type="match status" value="1"/>
</dbReference>
<dbReference type="OrthoDB" id="410197at2759"/>
<dbReference type="UniPathway" id="UPA00068">
    <property type="reaction ID" value="UER00106"/>
</dbReference>
<dbReference type="Pfam" id="PF03372">
    <property type="entry name" value="Exo_endo_phos"/>
    <property type="match status" value="1"/>
</dbReference>
<dbReference type="InterPro" id="IPR043157">
    <property type="entry name" value="Dynein_AAA1S"/>
</dbReference>
<evidence type="ECO:0000256" key="4">
    <source>
        <dbReference type="ARBA" id="ARBA00022490"/>
    </source>
</evidence>
<evidence type="ECO:0000256" key="3">
    <source>
        <dbReference type="ARBA" id="ARBA00008887"/>
    </source>
</evidence>
<keyword evidence="5" id="KW-0055">Arginine biosynthesis</keyword>
<dbReference type="Gene3D" id="2.60.120.10">
    <property type="entry name" value="Jelly Rolls"/>
    <property type="match status" value="1"/>
</dbReference>
<keyword evidence="5" id="KW-0028">Amino-acid biosynthesis</keyword>
<dbReference type="HAMAP" id="MF_01106">
    <property type="entry name" value="ArgJ"/>
    <property type="match status" value="1"/>
</dbReference>
<keyword evidence="9" id="KW-0547">Nucleotide-binding</keyword>
<evidence type="ECO:0000256" key="1">
    <source>
        <dbReference type="ARBA" id="ARBA00004430"/>
    </source>
</evidence>
<dbReference type="GO" id="GO:0005524">
    <property type="term" value="F:ATP binding"/>
    <property type="evidence" value="ECO:0007669"/>
    <property type="project" value="UniProtKB-KW"/>
</dbReference>
<dbReference type="InterPro" id="IPR003347">
    <property type="entry name" value="JmjC_dom"/>
</dbReference>
<evidence type="ECO:0000256" key="13">
    <source>
        <dbReference type="ARBA" id="ARBA00023054"/>
    </source>
</evidence>
<evidence type="ECO:0000256" key="16">
    <source>
        <dbReference type="ARBA" id="ARBA00023212"/>
    </source>
</evidence>
<evidence type="ECO:0000256" key="2">
    <source>
        <dbReference type="ARBA" id="ARBA00006774"/>
    </source>
</evidence>
<evidence type="ECO:0000256" key="18">
    <source>
        <dbReference type="ARBA" id="ARBA00023273"/>
    </source>
</evidence>
<dbReference type="InterPro" id="IPR002813">
    <property type="entry name" value="Arg_biosynth_ArgJ"/>
</dbReference>
<dbReference type="Pfam" id="PF17852">
    <property type="entry name" value="Dynein_AAA_lid"/>
    <property type="match status" value="1"/>
</dbReference>
<evidence type="ECO:0000256" key="14">
    <source>
        <dbReference type="ARBA" id="ARBA00023069"/>
    </source>
</evidence>
<comment type="caution">
    <text evidence="21">The sequence shown here is derived from an EMBL/GenBank/DDBJ whole genome shotgun (WGS) entry which is preliminary data.</text>
</comment>
<dbReference type="Gene3D" id="1.10.8.710">
    <property type="match status" value="1"/>
</dbReference>
<dbReference type="PANTHER" id="PTHR46961:SF19">
    <property type="entry name" value="DYNEIN HEAVY CHAIN 5, AXONEMAL"/>
    <property type="match status" value="1"/>
</dbReference>
<evidence type="ECO:0000256" key="5">
    <source>
        <dbReference type="ARBA" id="ARBA00022571"/>
    </source>
</evidence>
<dbReference type="InterPro" id="IPR026983">
    <property type="entry name" value="DHC"/>
</dbReference>
<proteinExistence type="inferred from homology"/>
<dbReference type="Gene3D" id="3.40.50.11350">
    <property type="match status" value="1"/>
</dbReference>
<keyword evidence="6" id="KW-0808">Transferase</keyword>
<dbReference type="EMBL" id="CAJNJA010040520">
    <property type="protein sequence ID" value="CAE7766785.1"/>
    <property type="molecule type" value="Genomic_DNA"/>
</dbReference>
<dbReference type="GO" id="GO:0045505">
    <property type="term" value="F:dynein intermediate chain binding"/>
    <property type="evidence" value="ECO:0007669"/>
    <property type="project" value="InterPro"/>
</dbReference>
<evidence type="ECO:0000256" key="11">
    <source>
        <dbReference type="ARBA" id="ARBA00022840"/>
    </source>
</evidence>
<dbReference type="InterPro" id="IPR016117">
    <property type="entry name" value="ArgJ-like_dom_sf"/>
</dbReference>
<dbReference type="Proteomes" id="UP000601435">
    <property type="component" value="Unassembled WGS sequence"/>
</dbReference>
<dbReference type="InterPro" id="IPR027417">
    <property type="entry name" value="P-loop_NTPase"/>
</dbReference>
<dbReference type="Pfam" id="PF12774">
    <property type="entry name" value="AAA_6"/>
    <property type="match status" value="3"/>
</dbReference>
<dbReference type="GO" id="GO:0006526">
    <property type="term" value="P:L-arginine biosynthetic process"/>
    <property type="evidence" value="ECO:0007669"/>
    <property type="project" value="UniProtKB-UniPathway"/>
</dbReference>
<evidence type="ECO:0000256" key="7">
    <source>
        <dbReference type="ARBA" id="ARBA00022701"/>
    </source>
</evidence>
<dbReference type="SUPFAM" id="SSF56219">
    <property type="entry name" value="DNase I-like"/>
    <property type="match status" value="1"/>
</dbReference>
<accession>A0A812Y8D8</accession>
<dbReference type="InterPro" id="IPR036691">
    <property type="entry name" value="Endo/exonu/phosph_ase_sf"/>
</dbReference>
<sequence length="2621" mass="292335">MPFVHSTAQSAKSCQKLCKQNTPFQRRRGLAQLSTESLKAGRPAVCHALGVKQYPDISAKPTSERQLAILDNQAGRAIWISACFTSLACSRRFVRARRLRRLAGEWSAGEQDSREFQSEAEYLEALEADADLPKGFGIASSSLTFVPEEAQEMGELPMRITVIHVDEPSDMVAAVFTQNAFPGAPVRVGRRRLSEREHLQAIVVNNKISNVSPPDADGGVAASEELCTELAKKLKLPGATAVLPSSTGVIGWRLPVMEMVQALPSSEMLKKGSAVPAARGIMTTDRYPKLSAKTFDGGARLVGIAKGAGMIEPNMATMLSFLMTDASFDRAELQKMLEECVATSFNAISVDGDESTSDTVVLISSGQATEEVSKEAFKAALQEVCCDLAAQVVRNGEGTQHVIRVSISGADTDDTAKRIGKAVVNGPLFKSAVAGNDPNVGRLIGKVGQALGAAGAQMAQDCVCKIGGETIFEKGQFRLDTAKEKRLSSHLKFAEADCQLPYPQHRRVVDVEVVLGAGHGKAVVLGSDLTTEYVKINADYRSCASLEPKRSRSSSHEAVRLGIQLIWTTDFQQALTTLAREKDKTVMTSTRNKFGQLLTDLIQVCLQGDLSKLRRIKYETLVTIHVHQKDLFMEVMKKPKDMKVKDENDFEWLKQTRMYWRTENDHAVISIADVDFIYSYEYLGCKERLVITALTDRCYLTQSQALGMFFGGAPAGPAGTGKTETTKDMGRTLGIFVVVTNCSDQHRFKDMAKIFKGLWRAMPQRDMGLCPCLALASQRSPSIVRPPMKLPASQPGHFSIGSFNILTPRFADVDYYPYVPQAFRQWAYRRPLIIERLLSLDVDVLCCQEAAGEDRSLLDALALSGYEAVAPTEPRKGIEKPVTFVRTSKFTVVTVEHRSRASLLALREVCSDAGAVVAGFTPLTLFVANVHLQGEPTAQDARRSQLESVCRRFRKLRQDLGVDTKSSCAVVVGDFNEPAGTRLHGELQMLEANDDEHGSGYHPFPRRHESWKFLDAYSDLPVPPATFRAEGRHDRIDFIYHSSNLNLGSLRWPLSAGEEERLGWSFGRWPPWPDKLPSAWFPSDHVPLAAAFVSEATSKPCAEEGEKGMSGLWGCFDEFNRIELEVLSVVATQIESIMQAKKQNAKTFLFPGEPYPIKLVASVGYFITMNPGYAGRQELPENLKVLFRGVSMMVPLRCSLKAGNGKSVLQAQGSVHQQGKGKECFGQSVPRHLDRQTFQAAPPEPSLPIPEALRIIRELAESRNLLDAVGTGLQARLDGSARATAPVSEDDVMLQKVLDVLWQKCGWEPHMQEKHEYSLLHPLPESCAAEKSLPLNIAKAATCFRSTAETTAEKKAAPPRHDPELIGHQCPVVDAKGCLSPEVREQLAPFLNPTSPYPCIVRNLPIFNRAVDRWDVDYLYEHMGTQLYHTFASSQNAKRFAYSFECRNEGGYEPSTIAEACKMTFQDFVHKQQVNEDGKSYYLQTPVLRYEGGIVTSAKFDDVLEADLHTMNRQLVHEIAQMGCFGELSRNQLFVSYSDFLTAAHYDQQHNLYLQLRGCKRFLLFDVTCAECLYPYPVHHSLDRKARVDLENLDVNRWPRAGGLKGRGVDAMLFPGDLLFLPMSWFHHVHSVGQENVSLNWWFYDSGVLFSPAKVRWPLSNISLLELSRHIEYFIAEQLGPSLVGIFTNWWLGFGPGPQQKVLADRWRVVRNYILRQLLKLPPVSSQFVLAALEPKRWEGLDSQPQALKASQGLRDDHQVPELLQGLDELALGVFHSRMPAFAYRVLGRAIDCIPRQKLRFFLECCEEVLGTLRDFTDWGASATSGPTEEKLFKKEEARKAPVAILRTLGELCDLAEARYVRVATVDNGFFANWLQVLDACYFATCRVDPDWVRTGKEREFNYGAVGEDVFHSLFQQLPQSDANTCETKTPRFDVTHRFNFLLVNVFRGQFLRGPGASKRRAAYAEVAERCLRPLPEVLELRDRVLAMVRGRGLPGAPALIGVHKRVDNPGTARMQLEQRMLCTESYIDAVRKLIPQYSRKGVPPIILLATDDEPAVAAFRMAFGSHLVFNEQAKRSVGGINDMQLPREVHGQPTQLTLADARDCLVDALLLASCDAIIHADSNVTIAAGIMNPYSDVYHVRELSLTAQLEGQAWNRETIMRVKLASVGYVYMDNLGKKFNILYALCEQQLSKQRHYDFGLRNILSVLRQSGAVKRGESADAEEEMLFMRTVRDMNLSKLVADDVPLFMALLKDLFPKVHDPPKKTYDSLEAAVNKLAEKERLFGKDTWLLKIVQLYEISLVRHGFMLVGPTLCGKSRIMQTLTTAMTEDSERPLPHKLQVMNPKAITDAQMYGVKDASSDEWTPGVFASIWQQRNNRALKYHTWIVCDGPIDAIWIENLNTVLDDNKILTLANNDRIPMTDNCRIVFEVESLRNASPATVSRAGIIFVSTSDLGWEPIVESWYMQRLDMGISRHQEVEVIRTAVEGWLKAAPPDGGSAVDFFDWIDRNLKSSMSTNESIVITNILNLLSASLRTHVVVNEAVQEAACLRVFAYSVAWGMGGLFEQEARKIFHTKLCDVMGVAGHGQYVPPCQEGETIFEYVPDPADKSRPWKLWAPAEWK</sequence>
<dbReference type="Gene3D" id="3.60.70.12">
    <property type="entry name" value="L-amino peptidase D-ALA esterase/amidase"/>
    <property type="match status" value="1"/>
</dbReference>
<keyword evidence="22" id="KW-1185">Reference proteome</keyword>
<reference evidence="21" key="1">
    <citation type="submission" date="2021-02" db="EMBL/GenBank/DDBJ databases">
        <authorList>
            <person name="Dougan E. K."/>
            <person name="Rhodes N."/>
            <person name="Thang M."/>
            <person name="Chan C."/>
        </authorList>
    </citation>
    <scope>NUCLEOTIDE SEQUENCE</scope>
</reference>
<dbReference type="GO" id="GO:0005930">
    <property type="term" value="C:axoneme"/>
    <property type="evidence" value="ECO:0007669"/>
    <property type="project" value="UniProtKB-SubCell"/>
</dbReference>
<evidence type="ECO:0000256" key="17">
    <source>
        <dbReference type="ARBA" id="ARBA00023268"/>
    </source>
</evidence>
<keyword evidence="4" id="KW-0963">Cytoplasm</keyword>
<gene>
    <name evidence="21" type="ORF">SNEC2469_LOCUS22367</name>
</gene>
<evidence type="ECO:0000256" key="10">
    <source>
        <dbReference type="ARBA" id="ARBA00022813"/>
    </source>
</evidence>
<feature type="non-terminal residue" evidence="21">
    <location>
        <position position="1"/>
    </location>
</feature>
<dbReference type="InterPro" id="IPR041667">
    <property type="entry name" value="Cupin_8"/>
</dbReference>
<dbReference type="Gene3D" id="3.60.10.10">
    <property type="entry name" value="Endonuclease/exonuclease/phosphatase"/>
    <property type="match status" value="1"/>
</dbReference>
<dbReference type="SUPFAM" id="SSF56266">
    <property type="entry name" value="DmpA/ArgJ-like"/>
    <property type="match status" value="1"/>
</dbReference>
<dbReference type="InterPro" id="IPR014710">
    <property type="entry name" value="RmlC-like_jellyroll"/>
</dbReference>
<dbReference type="FunFam" id="1.10.8.710:FF:000003">
    <property type="entry name" value="Dynein axonemal heavy chain 5"/>
    <property type="match status" value="1"/>
</dbReference>
<evidence type="ECO:0000256" key="8">
    <source>
        <dbReference type="ARBA" id="ARBA00022737"/>
    </source>
</evidence>
<dbReference type="Gene3D" id="3.10.20.340">
    <property type="entry name" value="ArgJ beta chain, C-terminal domain"/>
    <property type="match status" value="1"/>
</dbReference>
<dbReference type="SMART" id="SM00558">
    <property type="entry name" value="JmjC"/>
    <property type="match status" value="1"/>
</dbReference>
<evidence type="ECO:0000256" key="12">
    <source>
        <dbReference type="ARBA" id="ARBA00023017"/>
    </source>
</evidence>
<keyword evidence="8" id="KW-0677">Repeat</keyword>
<keyword evidence="12" id="KW-0243">Dynein</keyword>
<dbReference type="InterPro" id="IPR042195">
    <property type="entry name" value="ArgJ_beta_C"/>
</dbReference>
<keyword evidence="11" id="KW-0067">ATP-binding</keyword>
<evidence type="ECO:0000256" key="9">
    <source>
        <dbReference type="ARBA" id="ARBA00022741"/>
    </source>
</evidence>
<dbReference type="CDD" id="cd02152">
    <property type="entry name" value="OAT"/>
    <property type="match status" value="1"/>
</dbReference>
<evidence type="ECO:0000259" key="20">
    <source>
        <dbReference type="PROSITE" id="PS51184"/>
    </source>
</evidence>
<dbReference type="SUPFAM" id="SSF51197">
    <property type="entry name" value="Clavaminate synthase-like"/>
    <property type="match status" value="1"/>
</dbReference>
<evidence type="ECO:0000313" key="22">
    <source>
        <dbReference type="Proteomes" id="UP000601435"/>
    </source>
</evidence>
<dbReference type="InterPro" id="IPR005135">
    <property type="entry name" value="Endo/exonuclease/phosphatase"/>
</dbReference>
<dbReference type="Gene3D" id="1.20.58.1120">
    <property type="match status" value="1"/>
</dbReference>